<dbReference type="AlphaFoldDB" id="A0A409VQ05"/>
<gene>
    <name evidence="3" type="ORF">CVT26_005915</name>
</gene>
<feature type="region of interest" description="Disordered" evidence="1">
    <location>
        <begin position="107"/>
        <end position="176"/>
    </location>
</feature>
<reference evidence="3 4" key="1">
    <citation type="journal article" date="2018" name="Evol. Lett.">
        <title>Horizontal gene cluster transfer increased hallucinogenic mushroom diversity.</title>
        <authorList>
            <person name="Reynolds H.T."/>
            <person name="Vijayakumar V."/>
            <person name="Gluck-Thaler E."/>
            <person name="Korotkin H.B."/>
            <person name="Matheny P.B."/>
            <person name="Slot J.C."/>
        </authorList>
    </citation>
    <scope>NUCLEOTIDE SEQUENCE [LARGE SCALE GENOMIC DNA]</scope>
    <source>
        <strain evidence="3 4">SRW20</strain>
    </source>
</reference>
<evidence type="ECO:0000313" key="3">
    <source>
        <dbReference type="EMBL" id="PPQ68352.1"/>
    </source>
</evidence>
<dbReference type="Proteomes" id="UP000284706">
    <property type="component" value="Unassembled WGS sequence"/>
</dbReference>
<sequence>MIIQSVRDVGDDLFPTATPSVHPYYIPIPIDNTPLSPMAMIAVKIYAFGGLVFMIAVIIAAIVYWFWTILIKREWADSPGWLDLHPERMRERERVRIARMKSLKEERLRERKRREEEKFTPPPLRYKAMNGRDRATSMPVKSAIRNSSMSDPHSSHNRKSSLSKSSPSSYNQRGSWASSIQTLGAPDASPSKTKKVSWASSASTLDVEGNCTEKPLACKSSPTSSLVDPEPPVIAPASLENINHPTSVPRARTSIPRREASIAPRSRRASEMIATTTPEVAFSWAKPSDPIATRCTCSSVDPLDASSSAQCQMHPIP</sequence>
<dbReference type="InParanoid" id="A0A409VQ05"/>
<dbReference type="EMBL" id="NHYE01005597">
    <property type="protein sequence ID" value="PPQ68352.1"/>
    <property type="molecule type" value="Genomic_DNA"/>
</dbReference>
<name>A0A409VQ05_9AGAR</name>
<protein>
    <submittedName>
        <fullName evidence="3">Uncharacterized protein</fullName>
    </submittedName>
</protein>
<dbReference type="OrthoDB" id="3001992at2759"/>
<keyword evidence="2" id="KW-0472">Membrane</keyword>
<keyword evidence="4" id="KW-1185">Reference proteome</keyword>
<feature type="transmembrane region" description="Helical" evidence="2">
    <location>
        <begin position="45"/>
        <end position="67"/>
    </location>
</feature>
<evidence type="ECO:0000313" key="4">
    <source>
        <dbReference type="Proteomes" id="UP000284706"/>
    </source>
</evidence>
<feature type="compositionally biased region" description="Basic and acidic residues" evidence="1">
    <location>
        <begin position="107"/>
        <end position="119"/>
    </location>
</feature>
<comment type="caution">
    <text evidence="3">The sequence shown here is derived from an EMBL/GenBank/DDBJ whole genome shotgun (WGS) entry which is preliminary data.</text>
</comment>
<keyword evidence="2" id="KW-1133">Transmembrane helix</keyword>
<keyword evidence="2" id="KW-0812">Transmembrane</keyword>
<evidence type="ECO:0000256" key="1">
    <source>
        <dbReference type="SAM" id="MobiDB-lite"/>
    </source>
</evidence>
<organism evidence="3 4">
    <name type="scientific">Gymnopilus dilepis</name>
    <dbReference type="NCBI Taxonomy" id="231916"/>
    <lineage>
        <taxon>Eukaryota</taxon>
        <taxon>Fungi</taxon>
        <taxon>Dikarya</taxon>
        <taxon>Basidiomycota</taxon>
        <taxon>Agaricomycotina</taxon>
        <taxon>Agaricomycetes</taxon>
        <taxon>Agaricomycetidae</taxon>
        <taxon>Agaricales</taxon>
        <taxon>Agaricineae</taxon>
        <taxon>Hymenogastraceae</taxon>
        <taxon>Gymnopilus</taxon>
    </lineage>
</organism>
<proteinExistence type="predicted"/>
<accession>A0A409VQ05</accession>
<evidence type="ECO:0000256" key="2">
    <source>
        <dbReference type="SAM" id="Phobius"/>
    </source>
</evidence>